<gene>
    <name evidence="1" type="ORF">GBAR_LOCUS3807</name>
</gene>
<dbReference type="GO" id="GO:1990904">
    <property type="term" value="C:ribonucleoprotein complex"/>
    <property type="evidence" value="ECO:0007669"/>
    <property type="project" value="UniProtKB-KW"/>
</dbReference>
<organism evidence="1 2">
    <name type="scientific">Geodia barretti</name>
    <name type="common">Barrett's horny sponge</name>
    <dbReference type="NCBI Taxonomy" id="519541"/>
    <lineage>
        <taxon>Eukaryota</taxon>
        <taxon>Metazoa</taxon>
        <taxon>Porifera</taxon>
        <taxon>Demospongiae</taxon>
        <taxon>Heteroscleromorpha</taxon>
        <taxon>Tetractinellida</taxon>
        <taxon>Astrophorina</taxon>
        <taxon>Geodiidae</taxon>
        <taxon>Geodia</taxon>
    </lineage>
</organism>
<keyword evidence="2" id="KW-1185">Reference proteome</keyword>
<evidence type="ECO:0000313" key="2">
    <source>
        <dbReference type="Proteomes" id="UP001174909"/>
    </source>
</evidence>
<evidence type="ECO:0000313" key="1">
    <source>
        <dbReference type="EMBL" id="CAI8003964.1"/>
    </source>
</evidence>
<feature type="non-terminal residue" evidence="1">
    <location>
        <position position="105"/>
    </location>
</feature>
<protein>
    <submittedName>
        <fullName evidence="1">U3 small nucleolar ribonucleoprotein protein IMP4</fullName>
    </submittedName>
</protein>
<dbReference type="AlphaFoldDB" id="A0AA35R6B0"/>
<reference evidence="1" key="1">
    <citation type="submission" date="2023-03" db="EMBL/GenBank/DDBJ databases">
        <authorList>
            <person name="Steffen K."/>
            <person name="Cardenas P."/>
        </authorList>
    </citation>
    <scope>NUCLEOTIDE SEQUENCE</scope>
</reference>
<name>A0AA35R6B0_GEOBA</name>
<dbReference type="Proteomes" id="UP001174909">
    <property type="component" value="Unassembled WGS sequence"/>
</dbReference>
<accession>A0AA35R6B0</accession>
<dbReference type="EMBL" id="CASHTH010000549">
    <property type="protein sequence ID" value="CAI8003964.1"/>
    <property type="molecule type" value="Genomic_DNA"/>
</dbReference>
<keyword evidence="1" id="KW-0687">Ribonucleoprotein</keyword>
<comment type="caution">
    <text evidence="1">The sequence shown here is derived from an EMBL/GenBank/DDBJ whole genome shotgun (WGS) entry which is preliminary data.</text>
</comment>
<proteinExistence type="predicted"/>
<sequence length="105" mass="12609">MEDSSSPSSPKQLRRQARLRREYLYRKSLEDKERSILERKRKLRDALEGGRVIPTELQKDALELRKAMKYDDDEREGIQFIVRRKYIIPMFVVYDNSSNHLTYST</sequence>